<evidence type="ECO:0000313" key="9">
    <source>
        <dbReference type="EMBL" id="EFX37338.1"/>
    </source>
</evidence>
<gene>
    <name evidence="6 9" type="primary">recX</name>
    <name evidence="9" type="ORF">HMPREF9423_0322</name>
</gene>
<keyword evidence="5 6" id="KW-0963">Cytoplasm</keyword>
<dbReference type="PANTHER" id="PTHR33602">
    <property type="entry name" value="REGULATORY PROTEIN RECX FAMILY PROTEIN"/>
    <property type="match status" value="1"/>
</dbReference>
<comment type="caution">
    <text evidence="9">The sequence shown here is derived from an EMBL/GenBank/DDBJ whole genome shotgun (WGS) entry which is preliminary data.</text>
</comment>
<feature type="domain" description="RecX third three-helical" evidence="7">
    <location>
        <begin position="215"/>
        <end position="260"/>
    </location>
</feature>
<dbReference type="InterPro" id="IPR036388">
    <property type="entry name" value="WH-like_DNA-bd_sf"/>
</dbReference>
<evidence type="ECO:0000259" key="8">
    <source>
        <dbReference type="Pfam" id="PF21982"/>
    </source>
</evidence>
<dbReference type="EMBL" id="AEVD01000004">
    <property type="protein sequence ID" value="EFX37338.1"/>
    <property type="molecule type" value="Genomic_DNA"/>
</dbReference>
<evidence type="ECO:0000313" key="10">
    <source>
        <dbReference type="Proteomes" id="UP000002815"/>
    </source>
</evidence>
<name>E8JYF6_9STRE</name>
<dbReference type="InterPro" id="IPR053925">
    <property type="entry name" value="RecX_HTH_3rd"/>
</dbReference>
<dbReference type="HOGENOM" id="CLU_066607_4_0_9"/>
<keyword evidence="10" id="KW-1185">Reference proteome</keyword>
<comment type="function">
    <text evidence="1 6">Modulates RecA activity.</text>
</comment>
<dbReference type="Proteomes" id="UP000002815">
    <property type="component" value="Unassembled WGS sequence"/>
</dbReference>
<dbReference type="Pfam" id="PF21982">
    <property type="entry name" value="RecX_HTH1"/>
    <property type="match status" value="1"/>
</dbReference>
<comment type="similarity">
    <text evidence="3 6">Belongs to the RecX family.</text>
</comment>
<evidence type="ECO:0000256" key="3">
    <source>
        <dbReference type="ARBA" id="ARBA00009695"/>
    </source>
</evidence>
<feature type="domain" description="RecX third three-helical" evidence="7">
    <location>
        <begin position="157"/>
        <end position="201"/>
    </location>
</feature>
<evidence type="ECO:0000256" key="6">
    <source>
        <dbReference type="HAMAP-Rule" id="MF_01114"/>
    </source>
</evidence>
<dbReference type="NCBIfam" id="NF010733">
    <property type="entry name" value="PRK14135.1"/>
    <property type="match status" value="1"/>
</dbReference>
<organism evidence="9 10">
    <name type="scientific">Streptococcus infantis ATCC 700779</name>
    <dbReference type="NCBI Taxonomy" id="889204"/>
    <lineage>
        <taxon>Bacteria</taxon>
        <taxon>Bacillati</taxon>
        <taxon>Bacillota</taxon>
        <taxon>Bacilli</taxon>
        <taxon>Lactobacillales</taxon>
        <taxon>Streptococcaceae</taxon>
        <taxon>Streptococcus</taxon>
    </lineage>
</organism>
<dbReference type="GO" id="GO:0006282">
    <property type="term" value="P:regulation of DNA repair"/>
    <property type="evidence" value="ECO:0007669"/>
    <property type="project" value="UniProtKB-UniRule"/>
</dbReference>
<dbReference type="Pfam" id="PF21981">
    <property type="entry name" value="RecX_HTH3"/>
    <property type="match status" value="2"/>
</dbReference>
<dbReference type="eggNOG" id="COG2137">
    <property type="taxonomic scope" value="Bacteria"/>
</dbReference>
<dbReference type="InterPro" id="IPR003783">
    <property type="entry name" value="Regulatory_RecX"/>
</dbReference>
<evidence type="ECO:0000256" key="2">
    <source>
        <dbReference type="ARBA" id="ARBA00004496"/>
    </source>
</evidence>
<protein>
    <recommendedName>
        <fullName evidence="4 6">Regulatory protein RecX</fullName>
    </recommendedName>
</protein>
<sequence length="264" mass="31067">MDKRNTMKITKLEKKKRLYLLELDSDQTCYITEDTIVRFMLTKDKEISPQEFAEIQTFAQFSYGKNLALYHLSFKARTEKEVRDYLIKHKIDEKIIPQVIQALKDDNWINDRQYAYAIINSNQLSGDKGSYMLIQKISQKGVAKAVIQDVLQEFDLMEVAERTAEKLLKKYQGKLPARALQDKIIQNLTNKGFSYSEAKTAFDQLDSQVEEETVQELIFKELDKQYRKYSRKYEGYELKQRLTQVLARKGYDFSDIASALREYL</sequence>
<dbReference type="GO" id="GO:0005737">
    <property type="term" value="C:cytoplasm"/>
    <property type="evidence" value="ECO:0007669"/>
    <property type="project" value="UniProtKB-SubCell"/>
</dbReference>
<accession>E8JYF6</accession>
<evidence type="ECO:0000256" key="5">
    <source>
        <dbReference type="ARBA" id="ARBA00022490"/>
    </source>
</evidence>
<dbReference type="HAMAP" id="MF_01114">
    <property type="entry name" value="RecX"/>
    <property type="match status" value="1"/>
</dbReference>
<dbReference type="InterPro" id="IPR053926">
    <property type="entry name" value="RecX_HTH_1st"/>
</dbReference>
<evidence type="ECO:0000259" key="7">
    <source>
        <dbReference type="Pfam" id="PF21981"/>
    </source>
</evidence>
<evidence type="ECO:0000256" key="4">
    <source>
        <dbReference type="ARBA" id="ARBA00018111"/>
    </source>
</evidence>
<evidence type="ECO:0000256" key="1">
    <source>
        <dbReference type="ARBA" id="ARBA00003529"/>
    </source>
</evidence>
<comment type="subcellular location">
    <subcellularLocation>
        <location evidence="2 6">Cytoplasm</location>
    </subcellularLocation>
</comment>
<dbReference type="AlphaFoldDB" id="E8JYF6"/>
<dbReference type="Gene3D" id="1.10.10.10">
    <property type="entry name" value="Winged helix-like DNA-binding domain superfamily/Winged helix DNA-binding domain"/>
    <property type="match status" value="4"/>
</dbReference>
<proteinExistence type="inferred from homology"/>
<dbReference type="PANTHER" id="PTHR33602:SF1">
    <property type="entry name" value="REGULATORY PROTEIN RECX FAMILY PROTEIN"/>
    <property type="match status" value="1"/>
</dbReference>
<reference evidence="9 10" key="1">
    <citation type="submission" date="2010-12" db="EMBL/GenBank/DDBJ databases">
        <authorList>
            <person name="Muzny D."/>
            <person name="Qin X."/>
            <person name="Deng J."/>
            <person name="Jiang H."/>
            <person name="Liu Y."/>
            <person name="Qu J."/>
            <person name="Song X.-Z."/>
            <person name="Zhang L."/>
            <person name="Thornton R."/>
            <person name="Coyle M."/>
            <person name="Francisco L."/>
            <person name="Jackson L."/>
            <person name="Javaid M."/>
            <person name="Korchina V."/>
            <person name="Kovar C."/>
            <person name="Mata R."/>
            <person name="Mathew T."/>
            <person name="Ngo R."/>
            <person name="Nguyen L."/>
            <person name="Nguyen N."/>
            <person name="Okwuonu G."/>
            <person name="Ongeri F."/>
            <person name="Pham C."/>
            <person name="Simmons D."/>
            <person name="Wilczek-Boney K."/>
            <person name="Hale W."/>
            <person name="Jakkamsetti A."/>
            <person name="Pham P."/>
            <person name="Ruth R."/>
            <person name="San Lucas F."/>
            <person name="Warren J."/>
            <person name="Zhang J."/>
            <person name="Zhao Z."/>
            <person name="Zhou C."/>
            <person name="Zhu D."/>
            <person name="Lee S."/>
            <person name="Bess C."/>
            <person name="Blankenburg K."/>
            <person name="Forbes L."/>
            <person name="Fu Q."/>
            <person name="Gubbala S."/>
            <person name="Hirani K."/>
            <person name="Jayaseelan J.C."/>
            <person name="Lara F."/>
            <person name="Munidasa M."/>
            <person name="Palculict T."/>
            <person name="Patil S."/>
            <person name="Pu L.-L."/>
            <person name="Saada N."/>
            <person name="Tang L."/>
            <person name="Weissenberger G."/>
            <person name="Zhu Y."/>
            <person name="Hemphill L."/>
            <person name="Shang Y."/>
            <person name="Youmans B."/>
            <person name="Ayvaz T."/>
            <person name="Ross M."/>
            <person name="Santibanez J."/>
            <person name="Aqrawi P."/>
            <person name="Gross S."/>
            <person name="Joshi V."/>
            <person name="Fowler G."/>
            <person name="Nazareth L."/>
            <person name="Reid J."/>
            <person name="Worley K."/>
            <person name="Petrosino J."/>
            <person name="Highlander S."/>
            <person name="Gibbs R."/>
        </authorList>
    </citation>
    <scope>NUCLEOTIDE SEQUENCE [LARGE SCALE GENOMIC DNA]</scope>
    <source>
        <strain evidence="9 10">ATCC 700779</strain>
    </source>
</reference>
<feature type="domain" description="RecX first three-helical" evidence="8">
    <location>
        <begin position="65"/>
        <end position="101"/>
    </location>
</feature>